<sequence>SGMQWHFKSAVMDSLKCHNDYMTYVECTWEVDPHGKLTFFTLSLPVCREETLCILNRSGVLLSNGKISHMCRYNTTRFSTGTDHILYFKMPCVPKATILRVAQKGESFHCSMCVISGKVRAPTDLTETVTDNGGRLLTWRSPYPASSKITGTLVYQLQYRIYMHNWTTVDNISASEYMIDKESLLGYHYQARVRARGPVGLWSDWSPLLSWKTHNDGAFNLQCVIMEETSVTCTWQMKTEHYQFMSYDLWYIRCEDPQLQSSDVELSEFVCSVNTSDPYMLTVELRPVYYTKTFSTIKHIKLSQPGPIHVKEVDGDFILNWTEPTVSQYIDYSIQLKISPYKTSEIFNLSKGLNEAKIPSTSLDPATEYQVQIRLLHEPDDVYDVQPSEWSQPAVFKTKPGNTFISAVRIKLWKGSIPSPIKSQVLEGMMKTSPRVWPNLWSEKESTSICVILAADNVSLCKSSISWEPCLSHNEDAVKMAQSGGSNQMHAHVSEGMCKEKSGMNFSGPYILCSEQSCTQFKFPDSSCVSGKSENFAPVNGGYVVTPPTTMPATQNPVPVDSPSNNPSDEPPTYTPGPDQGCIVLPHPSGYFTMPCVLTIAHSGT</sequence>
<dbReference type="AlphaFoldDB" id="A0A8C1S3A5"/>
<evidence type="ECO:0000256" key="7">
    <source>
        <dbReference type="ARBA" id="ARBA00023170"/>
    </source>
</evidence>
<protein>
    <submittedName>
        <fullName evidence="11">Colony stimulating factor 2 receptor, beta, low-affinity (granulocyte-macrophage)</fullName>
    </submittedName>
</protein>
<dbReference type="PANTHER" id="PTHR23037:SF35">
    <property type="entry name" value="FIBRONECTIN TYPE-III DOMAIN-CONTAINING PROTEIN"/>
    <property type="match status" value="1"/>
</dbReference>
<dbReference type="PANTHER" id="PTHR23037">
    <property type="entry name" value="CYTOKINE RECEPTOR"/>
    <property type="match status" value="1"/>
</dbReference>
<keyword evidence="5" id="KW-0472">Membrane</keyword>
<feature type="region of interest" description="Disordered" evidence="9">
    <location>
        <begin position="547"/>
        <end position="580"/>
    </location>
</feature>
<dbReference type="InterPro" id="IPR003961">
    <property type="entry name" value="FN3_dom"/>
</dbReference>
<organism evidence="11 12">
    <name type="scientific">Cyprinus carpio</name>
    <name type="common">Common carp</name>
    <dbReference type="NCBI Taxonomy" id="7962"/>
    <lineage>
        <taxon>Eukaryota</taxon>
        <taxon>Metazoa</taxon>
        <taxon>Chordata</taxon>
        <taxon>Craniata</taxon>
        <taxon>Vertebrata</taxon>
        <taxon>Euteleostomi</taxon>
        <taxon>Actinopterygii</taxon>
        <taxon>Neopterygii</taxon>
        <taxon>Teleostei</taxon>
        <taxon>Ostariophysi</taxon>
        <taxon>Cypriniformes</taxon>
        <taxon>Cyprinidae</taxon>
        <taxon>Cyprininae</taxon>
        <taxon>Cyprinus</taxon>
    </lineage>
</organism>
<dbReference type="CDD" id="cd00063">
    <property type="entry name" value="FN3"/>
    <property type="match status" value="2"/>
</dbReference>
<keyword evidence="4" id="KW-1133">Transmembrane helix</keyword>
<keyword evidence="2" id="KW-0812">Transmembrane</keyword>
<proteinExistence type="predicted"/>
<dbReference type="Gene3D" id="2.60.40.10">
    <property type="entry name" value="Immunoglobulins"/>
    <property type="match status" value="4"/>
</dbReference>
<dbReference type="SUPFAM" id="SSF49265">
    <property type="entry name" value="Fibronectin type III"/>
    <property type="match status" value="4"/>
</dbReference>
<name>A0A8C1S3A5_CYPCA</name>
<evidence type="ECO:0000256" key="5">
    <source>
        <dbReference type="ARBA" id="ARBA00023136"/>
    </source>
</evidence>
<feature type="compositionally biased region" description="Low complexity" evidence="9">
    <location>
        <begin position="556"/>
        <end position="568"/>
    </location>
</feature>
<evidence type="ECO:0000256" key="1">
    <source>
        <dbReference type="ARBA" id="ARBA00004479"/>
    </source>
</evidence>
<evidence type="ECO:0000256" key="4">
    <source>
        <dbReference type="ARBA" id="ARBA00022989"/>
    </source>
</evidence>
<accession>A0A8C1S3A5</accession>
<keyword evidence="7" id="KW-0675">Receptor</keyword>
<evidence type="ECO:0000259" key="10">
    <source>
        <dbReference type="PROSITE" id="PS50853"/>
    </source>
</evidence>
<keyword evidence="6" id="KW-1015">Disulfide bond</keyword>
<evidence type="ECO:0000256" key="8">
    <source>
        <dbReference type="ARBA" id="ARBA00023180"/>
    </source>
</evidence>
<dbReference type="PROSITE" id="PS50853">
    <property type="entry name" value="FN3"/>
    <property type="match status" value="2"/>
</dbReference>
<keyword evidence="8" id="KW-0325">Glycoprotein</keyword>
<dbReference type="GO" id="GO:0009897">
    <property type="term" value="C:external side of plasma membrane"/>
    <property type="evidence" value="ECO:0007669"/>
    <property type="project" value="TreeGrafter"/>
</dbReference>
<evidence type="ECO:0000256" key="6">
    <source>
        <dbReference type="ARBA" id="ARBA00023157"/>
    </source>
</evidence>
<evidence type="ECO:0000313" key="12">
    <source>
        <dbReference type="Proteomes" id="UP000694700"/>
    </source>
</evidence>
<evidence type="ECO:0000256" key="9">
    <source>
        <dbReference type="SAM" id="MobiDB-lite"/>
    </source>
</evidence>
<evidence type="ECO:0000256" key="3">
    <source>
        <dbReference type="ARBA" id="ARBA00022729"/>
    </source>
</evidence>
<keyword evidence="3" id="KW-0732">Signal</keyword>
<dbReference type="GO" id="GO:0004896">
    <property type="term" value="F:cytokine receptor activity"/>
    <property type="evidence" value="ECO:0007669"/>
    <property type="project" value="TreeGrafter"/>
</dbReference>
<feature type="domain" description="Fibronectin type-III" evidence="10">
    <location>
        <begin position="304"/>
        <end position="401"/>
    </location>
</feature>
<evidence type="ECO:0000256" key="2">
    <source>
        <dbReference type="ARBA" id="ARBA00022692"/>
    </source>
</evidence>
<feature type="domain" description="Fibronectin type-III" evidence="10">
    <location>
        <begin position="121"/>
        <end position="216"/>
    </location>
</feature>
<dbReference type="InterPro" id="IPR036116">
    <property type="entry name" value="FN3_sf"/>
</dbReference>
<comment type="subcellular location">
    <subcellularLocation>
        <location evidence="1">Membrane</location>
        <topology evidence="1">Single-pass type I membrane protein</topology>
    </subcellularLocation>
</comment>
<evidence type="ECO:0000313" key="11">
    <source>
        <dbReference type="Ensembl" id="ENSCCRP00015001090.1"/>
    </source>
</evidence>
<dbReference type="Proteomes" id="UP000694700">
    <property type="component" value="Unplaced"/>
</dbReference>
<dbReference type="Ensembl" id="ENSCCRT00015001167.1">
    <property type="protein sequence ID" value="ENSCCRP00015001090.1"/>
    <property type="gene ID" value="ENSCCRG00015000707.1"/>
</dbReference>
<dbReference type="InterPro" id="IPR013783">
    <property type="entry name" value="Ig-like_fold"/>
</dbReference>
<reference evidence="11" key="1">
    <citation type="submission" date="2025-08" db="UniProtKB">
        <authorList>
            <consortium name="Ensembl"/>
        </authorList>
    </citation>
    <scope>IDENTIFICATION</scope>
</reference>